<dbReference type="AlphaFoldDB" id="A0A437QLP4"/>
<dbReference type="InterPro" id="IPR000524">
    <property type="entry name" value="Tscrpt_reg_HTH_GntR"/>
</dbReference>
<dbReference type="Gene3D" id="1.10.10.10">
    <property type="entry name" value="Winged helix-like DNA-binding domain superfamily/Winged helix DNA-binding domain"/>
    <property type="match status" value="1"/>
</dbReference>
<dbReference type="GO" id="GO:0030170">
    <property type="term" value="F:pyridoxal phosphate binding"/>
    <property type="evidence" value="ECO:0007669"/>
    <property type="project" value="InterPro"/>
</dbReference>
<evidence type="ECO:0000256" key="2">
    <source>
        <dbReference type="ARBA" id="ARBA00022898"/>
    </source>
</evidence>
<dbReference type="OrthoDB" id="9808770at2"/>
<dbReference type="GO" id="GO:0003700">
    <property type="term" value="F:DNA-binding transcription factor activity"/>
    <property type="evidence" value="ECO:0007669"/>
    <property type="project" value="InterPro"/>
</dbReference>
<evidence type="ECO:0000256" key="5">
    <source>
        <dbReference type="ARBA" id="ARBA00023163"/>
    </source>
</evidence>
<evidence type="ECO:0000313" key="7">
    <source>
        <dbReference type="EMBL" id="RVU35438.1"/>
    </source>
</evidence>
<comment type="caution">
    <text evidence="7">The sequence shown here is derived from an EMBL/GenBank/DDBJ whole genome shotgun (WGS) entry which is preliminary data.</text>
</comment>
<keyword evidence="4" id="KW-0238">DNA-binding</keyword>
<evidence type="ECO:0000256" key="3">
    <source>
        <dbReference type="ARBA" id="ARBA00023015"/>
    </source>
</evidence>
<sequence>MKIEPDSIILNGEGSLQRQLYQALRQPLLSGLWPSGALLPSSRVLASELGLSRNTVNAALAQLVAEGYLQGQAGRGYCIITQLPDQFFQAHAFQDSHQLSIGPRQPTPASTYVPSQAATPYKTGLLEPGVPDLAAFPYRIWQRLLQRHADRPKLGVGGDVLGYLPLRQALCLYLQQSRQVHCNENQILITAGAQQGLYVAAMLVAARGDQVLMESPGYGRLRQALQLQDLQINYLNAAGPEGVAAEELNHHHDCKALFLTPGHQYPMGGIMPLPQRLAILQWARQQGCWLVEDDYDSEFQFKHRPIASLQGLAQGEGVIFVGSFSKTMQPALRLGYLVAPAALIRRAADIVQAIHGDVQLLTQAALADFISEGHFSRHLRKMRKLYQQKQQLAQQLAAQYLPGWQLRAMHAGLHLVLLCPDDMQPSFDGPRLLQQLAAQGYAPAPLSKYQFNDEKTKGLVIGIANLSHAELERGLQLIATFTRLP</sequence>
<protein>
    <submittedName>
        <fullName evidence="7">PLP-dependent aminotransferase family protein</fullName>
    </submittedName>
</protein>
<dbReference type="PROSITE" id="PS50949">
    <property type="entry name" value="HTH_GNTR"/>
    <property type="match status" value="1"/>
</dbReference>
<keyword evidence="7" id="KW-0032">Aminotransferase</keyword>
<dbReference type="Pfam" id="PF00155">
    <property type="entry name" value="Aminotran_1_2"/>
    <property type="match status" value="1"/>
</dbReference>
<dbReference type="SMART" id="SM00345">
    <property type="entry name" value="HTH_GNTR"/>
    <property type="match status" value="1"/>
</dbReference>
<dbReference type="SUPFAM" id="SSF53383">
    <property type="entry name" value="PLP-dependent transferases"/>
    <property type="match status" value="1"/>
</dbReference>
<dbReference type="SUPFAM" id="SSF46785">
    <property type="entry name" value="Winged helix' DNA-binding domain"/>
    <property type="match status" value="1"/>
</dbReference>
<keyword evidence="2" id="KW-0663">Pyridoxal phosphate</keyword>
<reference evidence="7 8" key="1">
    <citation type="submission" date="2019-01" db="EMBL/GenBank/DDBJ databases">
        <authorList>
            <person name="Chen W.-M."/>
        </authorList>
    </citation>
    <scope>NUCLEOTIDE SEQUENCE [LARGE SCALE GENOMIC DNA]</scope>
    <source>
        <strain evidence="7 8">KYPC3</strain>
    </source>
</reference>
<evidence type="ECO:0000259" key="6">
    <source>
        <dbReference type="PROSITE" id="PS50949"/>
    </source>
</evidence>
<dbReference type="GO" id="GO:0008483">
    <property type="term" value="F:transaminase activity"/>
    <property type="evidence" value="ECO:0007669"/>
    <property type="project" value="UniProtKB-KW"/>
</dbReference>
<dbReference type="InterPro" id="IPR004839">
    <property type="entry name" value="Aminotransferase_I/II_large"/>
</dbReference>
<dbReference type="PRINTS" id="PR00035">
    <property type="entry name" value="HTHGNTR"/>
</dbReference>
<dbReference type="Proteomes" id="UP000283077">
    <property type="component" value="Unassembled WGS sequence"/>
</dbReference>
<dbReference type="PANTHER" id="PTHR46577:SF1">
    <property type="entry name" value="HTH-TYPE TRANSCRIPTIONAL REGULATORY PROTEIN GABR"/>
    <property type="match status" value="1"/>
</dbReference>
<accession>A0A437QLP4</accession>
<feature type="domain" description="HTH gntR-type" evidence="6">
    <location>
        <begin position="14"/>
        <end position="82"/>
    </location>
</feature>
<dbReference type="PANTHER" id="PTHR46577">
    <property type="entry name" value="HTH-TYPE TRANSCRIPTIONAL REGULATORY PROTEIN GABR"/>
    <property type="match status" value="1"/>
</dbReference>
<gene>
    <name evidence="7" type="ORF">EOE67_13765</name>
</gene>
<dbReference type="InterPro" id="IPR051446">
    <property type="entry name" value="HTH_trans_reg/aminotransferase"/>
</dbReference>
<dbReference type="InterPro" id="IPR015424">
    <property type="entry name" value="PyrdxlP-dep_Trfase"/>
</dbReference>
<dbReference type="Gene3D" id="3.40.640.10">
    <property type="entry name" value="Type I PLP-dependent aspartate aminotransferase-like (Major domain)"/>
    <property type="match status" value="1"/>
</dbReference>
<keyword evidence="8" id="KW-1185">Reference proteome</keyword>
<keyword evidence="3" id="KW-0805">Transcription regulation</keyword>
<keyword evidence="5" id="KW-0804">Transcription</keyword>
<name>A0A437QLP4_9GAMM</name>
<keyword evidence="7" id="KW-0808">Transferase</keyword>
<proteinExistence type="inferred from homology"/>
<dbReference type="InterPro" id="IPR015421">
    <property type="entry name" value="PyrdxlP-dep_Trfase_major"/>
</dbReference>
<evidence type="ECO:0000313" key="8">
    <source>
        <dbReference type="Proteomes" id="UP000283077"/>
    </source>
</evidence>
<organism evidence="7 8">
    <name type="scientific">Rheinheimera riviphila</name>
    <dbReference type="NCBI Taxonomy" id="1834037"/>
    <lineage>
        <taxon>Bacteria</taxon>
        <taxon>Pseudomonadati</taxon>
        <taxon>Pseudomonadota</taxon>
        <taxon>Gammaproteobacteria</taxon>
        <taxon>Chromatiales</taxon>
        <taxon>Chromatiaceae</taxon>
        <taxon>Rheinheimera</taxon>
    </lineage>
</organism>
<dbReference type="CDD" id="cd00609">
    <property type="entry name" value="AAT_like"/>
    <property type="match status" value="1"/>
</dbReference>
<dbReference type="Pfam" id="PF00392">
    <property type="entry name" value="GntR"/>
    <property type="match status" value="1"/>
</dbReference>
<dbReference type="InterPro" id="IPR036390">
    <property type="entry name" value="WH_DNA-bd_sf"/>
</dbReference>
<dbReference type="GO" id="GO:0003677">
    <property type="term" value="F:DNA binding"/>
    <property type="evidence" value="ECO:0007669"/>
    <property type="project" value="UniProtKB-KW"/>
</dbReference>
<dbReference type="InterPro" id="IPR036388">
    <property type="entry name" value="WH-like_DNA-bd_sf"/>
</dbReference>
<dbReference type="RefSeq" id="WP_127699904.1">
    <property type="nucleotide sequence ID" value="NZ_SACS01000015.1"/>
</dbReference>
<evidence type="ECO:0000256" key="4">
    <source>
        <dbReference type="ARBA" id="ARBA00023125"/>
    </source>
</evidence>
<dbReference type="CDD" id="cd07377">
    <property type="entry name" value="WHTH_GntR"/>
    <property type="match status" value="1"/>
</dbReference>
<dbReference type="EMBL" id="SACS01000015">
    <property type="protein sequence ID" value="RVU35438.1"/>
    <property type="molecule type" value="Genomic_DNA"/>
</dbReference>
<evidence type="ECO:0000256" key="1">
    <source>
        <dbReference type="ARBA" id="ARBA00005384"/>
    </source>
</evidence>
<comment type="similarity">
    <text evidence="1">In the C-terminal section; belongs to the class-I pyridoxal-phosphate-dependent aminotransferase family.</text>
</comment>